<feature type="region of interest" description="Disordered" evidence="1">
    <location>
        <begin position="79"/>
        <end position="124"/>
    </location>
</feature>
<evidence type="ECO:0000313" key="2">
    <source>
        <dbReference type="EMBL" id="QHU32591.1"/>
    </source>
</evidence>
<accession>A0A6C0LS56</accession>
<evidence type="ECO:0000256" key="1">
    <source>
        <dbReference type="SAM" id="MobiDB-lite"/>
    </source>
</evidence>
<feature type="region of interest" description="Disordered" evidence="1">
    <location>
        <begin position="1"/>
        <end position="64"/>
    </location>
</feature>
<protein>
    <submittedName>
        <fullName evidence="2">Uncharacterized protein</fullName>
    </submittedName>
</protein>
<feature type="compositionally biased region" description="Acidic residues" evidence="1">
    <location>
        <begin position="40"/>
        <end position="53"/>
    </location>
</feature>
<sequence>MNWPYDDDEYSSSDDYHDCDGDDDCLYMEPRYNSMKSYHDDDDDGERSSEDDTMNGTTKFDKRLSNDTRTLRRTIIERPARINTRSVTRPRRSTRDIKEREFLTVAETPKKPSKPKHKDSSKLSQRTGIMLILKQMAAMLKAGDSIYLIAEYLNSSVDEYREKFTGKTADKECSEASKNSIEKDSPAKNYKDKHKRKELRNNNNIAFDDSELIRESDIKILELKPPVKTFNYAKPEGISGNKKVKIPFNATRKGYCGDCWLCGLKVYFYSNREFITSCGQCEHIGGIVASILTGMLTSSMKDESVYNYGSSHVHCNQKKSDTISMKFDIRTNTWITDDCGINNIVDDILGSDIHATEYDPEFIKSFTTLSESNMKTRIKRYTKIWCQHANNIIIKAGPSKTDFSKKILNIIKYTYDKVQHKFDVIHGGGPDSEDSEVFKLIDLKGFEIDSNINDENVEDILNELRENPLFYELLNNLIKAINETLIEHYDFTPEMIDELSYSNETEYPIAQYPIAQYPTTQYPIAQYPTTQYPIAQYPTNDFYKKYEPINNIFDFPREDFNSNNLISVYGGKQNNKRRTKRRTKKQNNKRRTKRQRKTKV</sequence>
<reference evidence="2" key="1">
    <citation type="journal article" date="2020" name="Nature">
        <title>Giant virus diversity and host interactions through global metagenomics.</title>
        <authorList>
            <person name="Schulz F."/>
            <person name="Roux S."/>
            <person name="Paez-Espino D."/>
            <person name="Jungbluth S."/>
            <person name="Walsh D.A."/>
            <person name="Denef V.J."/>
            <person name="McMahon K.D."/>
            <person name="Konstantinidis K.T."/>
            <person name="Eloe-Fadrosh E.A."/>
            <person name="Kyrpides N.C."/>
            <person name="Woyke T."/>
        </authorList>
    </citation>
    <scope>NUCLEOTIDE SEQUENCE</scope>
    <source>
        <strain evidence="2">GVMAG-M-3300027969-2</strain>
    </source>
</reference>
<organism evidence="2">
    <name type="scientific">viral metagenome</name>
    <dbReference type="NCBI Taxonomy" id="1070528"/>
    <lineage>
        <taxon>unclassified sequences</taxon>
        <taxon>metagenomes</taxon>
        <taxon>organismal metagenomes</taxon>
    </lineage>
</organism>
<feature type="compositionally biased region" description="Basic residues" evidence="1">
    <location>
        <begin position="574"/>
        <end position="600"/>
    </location>
</feature>
<feature type="region of interest" description="Disordered" evidence="1">
    <location>
        <begin position="567"/>
        <end position="600"/>
    </location>
</feature>
<dbReference type="EMBL" id="MN740540">
    <property type="protein sequence ID" value="QHU32591.1"/>
    <property type="molecule type" value="Genomic_DNA"/>
</dbReference>
<feature type="compositionally biased region" description="Basic and acidic residues" evidence="1">
    <location>
        <begin position="93"/>
        <end position="102"/>
    </location>
</feature>
<dbReference type="AlphaFoldDB" id="A0A6C0LS56"/>
<feature type="compositionally biased region" description="Acidic residues" evidence="1">
    <location>
        <begin position="1"/>
        <end position="12"/>
    </location>
</feature>
<proteinExistence type="predicted"/>
<name>A0A6C0LS56_9ZZZZ</name>